<gene>
    <name evidence="2" type="ORF">E2562_016036</name>
</gene>
<keyword evidence="3" id="KW-1185">Reference proteome</keyword>
<reference evidence="2 3" key="1">
    <citation type="submission" date="2019-11" db="EMBL/GenBank/DDBJ databases">
        <title>Whole genome sequence of Oryza granulata.</title>
        <authorList>
            <person name="Li W."/>
        </authorList>
    </citation>
    <scope>NUCLEOTIDE SEQUENCE [LARGE SCALE GENOMIC DNA]</scope>
    <source>
        <strain evidence="3">cv. Menghai</strain>
        <tissue evidence="2">Leaf</tissue>
    </source>
</reference>
<organism evidence="2 3">
    <name type="scientific">Oryza meyeriana var. granulata</name>
    <dbReference type="NCBI Taxonomy" id="110450"/>
    <lineage>
        <taxon>Eukaryota</taxon>
        <taxon>Viridiplantae</taxon>
        <taxon>Streptophyta</taxon>
        <taxon>Embryophyta</taxon>
        <taxon>Tracheophyta</taxon>
        <taxon>Spermatophyta</taxon>
        <taxon>Magnoliopsida</taxon>
        <taxon>Liliopsida</taxon>
        <taxon>Poales</taxon>
        <taxon>Poaceae</taxon>
        <taxon>BOP clade</taxon>
        <taxon>Oryzoideae</taxon>
        <taxon>Oryzeae</taxon>
        <taxon>Oryzinae</taxon>
        <taxon>Oryza</taxon>
        <taxon>Oryza meyeriana</taxon>
    </lineage>
</organism>
<proteinExistence type="predicted"/>
<feature type="non-terminal residue" evidence="2">
    <location>
        <position position="1"/>
    </location>
</feature>
<evidence type="ECO:0000313" key="3">
    <source>
        <dbReference type="Proteomes" id="UP000479710"/>
    </source>
</evidence>
<dbReference type="EMBL" id="SPHZ02000003">
    <property type="protein sequence ID" value="KAF0925345.1"/>
    <property type="molecule type" value="Genomic_DNA"/>
</dbReference>
<dbReference type="InterPro" id="IPR019557">
    <property type="entry name" value="AminoTfrase-like_pln_mobile"/>
</dbReference>
<dbReference type="InterPro" id="IPR044824">
    <property type="entry name" value="MAIN-like"/>
</dbReference>
<dbReference type="GO" id="GO:0010073">
    <property type="term" value="P:meristem maintenance"/>
    <property type="evidence" value="ECO:0007669"/>
    <property type="project" value="InterPro"/>
</dbReference>
<dbReference type="Pfam" id="PF10536">
    <property type="entry name" value="PMD"/>
    <property type="match status" value="1"/>
</dbReference>
<dbReference type="PANTHER" id="PTHR46033">
    <property type="entry name" value="PROTEIN MAIN-LIKE 2"/>
    <property type="match status" value="1"/>
</dbReference>
<protein>
    <recommendedName>
        <fullName evidence="1">Aminotransferase-like plant mobile domain-containing protein</fullName>
    </recommendedName>
</protein>
<dbReference type="PANTHER" id="PTHR46033:SF78">
    <property type="entry name" value="OS06G0232700 PROTEIN"/>
    <property type="match status" value="1"/>
</dbReference>
<feature type="domain" description="Aminotransferase-like plant mobile" evidence="1">
    <location>
        <begin position="19"/>
        <end position="116"/>
    </location>
</feature>
<dbReference type="AlphaFoldDB" id="A0A6G1EJW1"/>
<dbReference type="Proteomes" id="UP000479710">
    <property type="component" value="Unassembled WGS sequence"/>
</dbReference>
<evidence type="ECO:0000313" key="2">
    <source>
        <dbReference type="EMBL" id="KAF0925345.1"/>
    </source>
</evidence>
<dbReference type="OrthoDB" id="687765at2759"/>
<feature type="non-terminal residue" evidence="2">
    <location>
        <position position="188"/>
    </location>
</feature>
<name>A0A6G1EJW1_9ORYZ</name>
<comment type="caution">
    <text evidence="2">The sequence shown here is derived from an EMBL/GenBank/DDBJ whole genome shotgun (WGS) entry which is preliminary data.</text>
</comment>
<sequence>QAITARAPLGLCTLCTRDQAYWLTKVPLVFDIFVEPHCPQRVMRQFGLRQVFPMPIQVVVPRDVHRYNRRGQAAGAQWYPRLQRYVEDWLLATEDVVDEFRAHTEEHYLAYLRWYQPRTRIRVTFTPGDPQPHVAATTDTYPTHRDQDYFRAADAARQIQGDVNAAFGRLDTGIVLTADEQRTTFGRI</sequence>
<accession>A0A6G1EJW1</accession>
<evidence type="ECO:0000259" key="1">
    <source>
        <dbReference type="Pfam" id="PF10536"/>
    </source>
</evidence>